<dbReference type="Gene3D" id="1.10.10.10">
    <property type="entry name" value="Winged helix-like DNA-binding domain superfamily/Winged helix DNA-binding domain"/>
    <property type="match status" value="1"/>
</dbReference>
<dbReference type="PROSITE" id="PS00519">
    <property type="entry name" value="HTH_ASNC_1"/>
    <property type="match status" value="1"/>
</dbReference>
<dbReference type="InterPro" id="IPR019887">
    <property type="entry name" value="Tscrpt_reg_AsnC/Lrp_C"/>
</dbReference>
<keyword evidence="2" id="KW-0238">DNA-binding</keyword>
<keyword evidence="7" id="KW-1185">Reference proteome</keyword>
<dbReference type="EMBL" id="BAAAQX010000021">
    <property type="protein sequence ID" value="GAA2211476.1"/>
    <property type="molecule type" value="Genomic_DNA"/>
</dbReference>
<sequence length="162" mass="17312">MEEIDRRIVTLLARDGRMSFTDLARETGLSVSAVHQRVRRLEKRGVVRGYAAIIDHDAVGLPLTAFVSIKPIDPAAPDDAPERLAHLAAIEACHSVAGDESYILKVRVASPAALEDLLQQIRASANVSTRTTVVLSTPYEHRAPDVEPEAVGEAATGPDGAA</sequence>
<feature type="region of interest" description="Disordered" evidence="4">
    <location>
        <begin position="141"/>
        <end position="162"/>
    </location>
</feature>
<dbReference type="PANTHER" id="PTHR30154:SF53">
    <property type="entry name" value="HTH-TYPE TRANSCRIPTIONAL REGULATOR LRPC"/>
    <property type="match status" value="1"/>
</dbReference>
<dbReference type="PRINTS" id="PR00033">
    <property type="entry name" value="HTHASNC"/>
</dbReference>
<gene>
    <name evidence="6" type="ORF">GCM10009850_069360</name>
</gene>
<name>A0ABN3CQB6_9ACTN</name>
<dbReference type="InterPro" id="IPR019885">
    <property type="entry name" value="Tscrpt_reg_HTH_AsnC-type_CS"/>
</dbReference>
<accession>A0ABN3CQB6</accession>
<dbReference type="RefSeq" id="WP_344484127.1">
    <property type="nucleotide sequence ID" value="NZ_BAAAQX010000021.1"/>
</dbReference>
<dbReference type="InterPro" id="IPR000485">
    <property type="entry name" value="AsnC-type_HTH_dom"/>
</dbReference>
<evidence type="ECO:0000256" key="3">
    <source>
        <dbReference type="ARBA" id="ARBA00023163"/>
    </source>
</evidence>
<dbReference type="Pfam" id="PF13412">
    <property type="entry name" value="HTH_24"/>
    <property type="match status" value="1"/>
</dbReference>
<evidence type="ECO:0000256" key="2">
    <source>
        <dbReference type="ARBA" id="ARBA00023125"/>
    </source>
</evidence>
<evidence type="ECO:0000256" key="4">
    <source>
        <dbReference type="SAM" id="MobiDB-lite"/>
    </source>
</evidence>
<dbReference type="InterPro" id="IPR019888">
    <property type="entry name" value="Tscrpt_reg_AsnC-like"/>
</dbReference>
<evidence type="ECO:0000256" key="1">
    <source>
        <dbReference type="ARBA" id="ARBA00023015"/>
    </source>
</evidence>
<comment type="caution">
    <text evidence="6">The sequence shown here is derived from an EMBL/GenBank/DDBJ whole genome shotgun (WGS) entry which is preliminary data.</text>
</comment>
<dbReference type="Gene3D" id="3.30.70.920">
    <property type="match status" value="1"/>
</dbReference>
<dbReference type="InterPro" id="IPR036388">
    <property type="entry name" value="WH-like_DNA-bd_sf"/>
</dbReference>
<feature type="domain" description="HTH asnC-type" evidence="5">
    <location>
        <begin position="1"/>
        <end position="62"/>
    </location>
</feature>
<dbReference type="InterPro" id="IPR011991">
    <property type="entry name" value="ArsR-like_HTH"/>
</dbReference>
<dbReference type="Proteomes" id="UP001499843">
    <property type="component" value="Unassembled WGS sequence"/>
</dbReference>
<evidence type="ECO:0000313" key="6">
    <source>
        <dbReference type="EMBL" id="GAA2211476.1"/>
    </source>
</evidence>
<keyword evidence="3" id="KW-0804">Transcription</keyword>
<evidence type="ECO:0000259" key="5">
    <source>
        <dbReference type="PROSITE" id="PS50956"/>
    </source>
</evidence>
<dbReference type="PANTHER" id="PTHR30154">
    <property type="entry name" value="LEUCINE-RESPONSIVE REGULATORY PROTEIN"/>
    <property type="match status" value="1"/>
</dbReference>
<organism evidence="6 7">
    <name type="scientific">Nonomuraea monospora</name>
    <dbReference type="NCBI Taxonomy" id="568818"/>
    <lineage>
        <taxon>Bacteria</taxon>
        <taxon>Bacillati</taxon>
        <taxon>Actinomycetota</taxon>
        <taxon>Actinomycetes</taxon>
        <taxon>Streptosporangiales</taxon>
        <taxon>Streptosporangiaceae</taxon>
        <taxon>Nonomuraea</taxon>
    </lineage>
</organism>
<reference evidence="6 7" key="1">
    <citation type="journal article" date="2019" name="Int. J. Syst. Evol. Microbiol.">
        <title>The Global Catalogue of Microorganisms (GCM) 10K type strain sequencing project: providing services to taxonomists for standard genome sequencing and annotation.</title>
        <authorList>
            <consortium name="The Broad Institute Genomics Platform"/>
            <consortium name="The Broad Institute Genome Sequencing Center for Infectious Disease"/>
            <person name="Wu L."/>
            <person name="Ma J."/>
        </authorList>
    </citation>
    <scope>NUCLEOTIDE SEQUENCE [LARGE SCALE GENOMIC DNA]</scope>
    <source>
        <strain evidence="6 7">JCM 16114</strain>
    </source>
</reference>
<dbReference type="SUPFAM" id="SSF54909">
    <property type="entry name" value="Dimeric alpha+beta barrel"/>
    <property type="match status" value="1"/>
</dbReference>
<dbReference type="SUPFAM" id="SSF46785">
    <property type="entry name" value="Winged helix' DNA-binding domain"/>
    <property type="match status" value="1"/>
</dbReference>
<proteinExistence type="predicted"/>
<keyword evidence="1" id="KW-0805">Transcription regulation</keyword>
<dbReference type="InterPro" id="IPR011008">
    <property type="entry name" value="Dimeric_a/b-barrel"/>
</dbReference>
<evidence type="ECO:0000313" key="7">
    <source>
        <dbReference type="Proteomes" id="UP001499843"/>
    </source>
</evidence>
<dbReference type="CDD" id="cd00090">
    <property type="entry name" value="HTH_ARSR"/>
    <property type="match status" value="1"/>
</dbReference>
<dbReference type="Pfam" id="PF01037">
    <property type="entry name" value="AsnC_trans_reg"/>
    <property type="match status" value="1"/>
</dbReference>
<dbReference type="SMART" id="SM00344">
    <property type="entry name" value="HTH_ASNC"/>
    <property type="match status" value="1"/>
</dbReference>
<protein>
    <submittedName>
        <fullName evidence="6">Lrp/AsnC family transcriptional regulator</fullName>
    </submittedName>
</protein>
<dbReference type="InterPro" id="IPR036390">
    <property type="entry name" value="WH_DNA-bd_sf"/>
</dbReference>
<dbReference type="PROSITE" id="PS50956">
    <property type="entry name" value="HTH_ASNC_2"/>
    <property type="match status" value="1"/>
</dbReference>